<dbReference type="GO" id="GO:0035999">
    <property type="term" value="P:tetrahydrofolate interconversion"/>
    <property type="evidence" value="ECO:0007669"/>
    <property type="project" value="UniProtKB-UniRule"/>
</dbReference>
<evidence type="ECO:0000313" key="12">
    <source>
        <dbReference type="Proteomes" id="UP000234239"/>
    </source>
</evidence>
<keyword evidence="3 8" id="KW-0436">Ligase</keyword>
<dbReference type="Gene3D" id="3.40.50.300">
    <property type="entry name" value="P-loop containing nucleotide triphosphate hydrolases"/>
    <property type="match status" value="1"/>
</dbReference>
<comment type="similarity">
    <text evidence="7 8">Belongs to the formate--tetrahydrofolate ligase family.</text>
</comment>
<keyword evidence="2 8" id="KW-0554">One-carbon metabolism</keyword>
<comment type="pathway">
    <text evidence="1 8">One-carbon metabolism; tetrahydrofolate interconversion.</text>
</comment>
<evidence type="ECO:0000256" key="1">
    <source>
        <dbReference type="ARBA" id="ARBA00004777"/>
    </source>
</evidence>
<dbReference type="KEGG" id="asan:AWM72_08795"/>
<dbReference type="UniPathway" id="UPA00193"/>
<dbReference type="InterPro" id="IPR027417">
    <property type="entry name" value="P-loop_NTPase"/>
</dbReference>
<evidence type="ECO:0000256" key="6">
    <source>
        <dbReference type="ARBA" id="ARBA00049033"/>
    </source>
</evidence>
<dbReference type="FunFam" id="3.10.410.10:FF:000001">
    <property type="entry name" value="Putative formate--tetrahydrofolate ligase"/>
    <property type="match status" value="1"/>
</dbReference>
<dbReference type="InterPro" id="IPR020628">
    <property type="entry name" value="Formate_THF_ligase_CS"/>
</dbReference>
<accession>A0A0X8FCK3</accession>
<dbReference type="GO" id="GO:0005524">
    <property type="term" value="F:ATP binding"/>
    <property type="evidence" value="ECO:0007669"/>
    <property type="project" value="UniProtKB-UniRule"/>
</dbReference>
<evidence type="ECO:0000256" key="4">
    <source>
        <dbReference type="ARBA" id="ARBA00022741"/>
    </source>
</evidence>
<keyword evidence="11" id="KW-1185">Reference proteome</keyword>
<dbReference type="Proteomes" id="UP000069912">
    <property type="component" value="Chromosome"/>
</dbReference>
<proteinExistence type="inferred from homology"/>
<dbReference type="SUPFAM" id="SSF52540">
    <property type="entry name" value="P-loop containing nucleoside triphosphate hydrolases"/>
    <property type="match status" value="1"/>
</dbReference>
<dbReference type="RefSeq" id="WP_067976325.1">
    <property type="nucleotide sequence ID" value="NZ_CAJHKM010000003.1"/>
</dbReference>
<feature type="binding site" evidence="8">
    <location>
        <begin position="65"/>
        <end position="72"/>
    </location>
    <ligand>
        <name>ATP</name>
        <dbReference type="ChEBI" id="CHEBI:30616"/>
    </ligand>
</feature>
<dbReference type="InterPro" id="IPR000559">
    <property type="entry name" value="Formate_THF_ligase"/>
</dbReference>
<dbReference type="GeneID" id="92904166"/>
<evidence type="ECO:0000256" key="8">
    <source>
        <dbReference type="HAMAP-Rule" id="MF_01543"/>
    </source>
</evidence>
<dbReference type="HAMAP" id="MF_01543">
    <property type="entry name" value="FTHFS"/>
    <property type="match status" value="1"/>
</dbReference>
<reference evidence="9 11" key="1">
    <citation type="journal article" date="2016" name="Genome Announc.">
        <title>Complete Genome Sequences of Aerococcus christensenii CCUG 28831T, Aerococcus sanguinicola CCUG 43001T, Aerococcus urinae CCUG 36881T, Aerococcus urinaeequi CCUG 28094T, Aerococcus urinaehominis CCUG 42038 BT, and Aerococcus viridans CCUG 4311T.</title>
        <authorList>
            <person name="Carkaci D."/>
            <person name="Dargis R."/>
            <person name="Nielsen X.C."/>
            <person name="Skovgaard O."/>
            <person name="Fuursted K."/>
            <person name="Christensen J.J."/>
        </authorList>
    </citation>
    <scope>NUCLEOTIDE SEQUENCE [LARGE SCALE GENOMIC DNA]</scope>
    <source>
        <strain evidence="9 11">CCUG43001</strain>
    </source>
</reference>
<dbReference type="PROSITE" id="PS00721">
    <property type="entry name" value="FTHFS_1"/>
    <property type="match status" value="1"/>
</dbReference>
<sequence length="560" mass="60354">MLTDIQIAQQNEPKRITEIAEGLGFKESDLDQYGLYKAKIPQRTLDQIQDREDGKLILVTAINPTAAGEGKTTITVGLGDALQKIGKKSMVALREPSFGPTFGLKGGAAGGGYAQVVPMEDINMHFTGDMHAITTANNLLSAVIDNHIHQGNKLNIDNRRITWKRVVDMNDRNLRHVVVGLGGPGNGYPREDGFDITVASEVMAALCLATDLSDLRDRFNRIVIGETRDKEPVTVEQLGCAGAMTLIMKDAIEPNLVQTLEHTPALVHGGPFANIAHGCNSIIATKAALKLADYAVTEAGFGADLGGEKFMDIVTPNLGKTPDAVVIVTTIRSMKMHGGIPKKELKDAGEDVEAVKAGVVNLEKHIETMQGYNVPVVVALNEFVADTDAEIAAVQEACDQLNVPFVKASVWENGGEGGVDLAKEVVELIDQSGQPEFKPLYDAENTSIKEKLDAIVTKVYGGRGVVYESKAEKQIADFEKNGWGHLPICMAKTQYSLSDDPSKVARPTDFDIHIREFVPKIGAGFIVALTGDVMTMPGLPKEPAAMKMDIKEDGTIEGLF</sequence>
<evidence type="ECO:0000256" key="7">
    <source>
        <dbReference type="ARBA" id="ARBA00061363"/>
    </source>
</evidence>
<evidence type="ECO:0000256" key="2">
    <source>
        <dbReference type="ARBA" id="ARBA00022563"/>
    </source>
</evidence>
<dbReference type="Pfam" id="PF01268">
    <property type="entry name" value="FTHFS"/>
    <property type="match status" value="1"/>
</dbReference>
<reference evidence="11" key="2">
    <citation type="submission" date="2016-01" db="EMBL/GenBank/DDBJ databases">
        <title>Six Aerococcus type strain genome sequencing and assembly using PacBio and Illumina Hiseq.</title>
        <authorList>
            <person name="Carkaci D."/>
            <person name="Dargis R."/>
            <person name="Nielsen X.C."/>
            <person name="Skovgaard O."/>
            <person name="Fuursted K."/>
            <person name="Christensen J.J."/>
        </authorList>
    </citation>
    <scope>NUCLEOTIDE SEQUENCE [LARGE SCALE GENOMIC DNA]</scope>
    <source>
        <strain evidence="11">CCUG43001</strain>
    </source>
</reference>
<gene>
    <name evidence="8" type="primary">fhs</name>
    <name evidence="9" type="ORF">AWM72_08795</name>
    <name evidence="10" type="ORF">CYJ28_00955</name>
</gene>
<dbReference type="EMBL" id="CP014160">
    <property type="protein sequence ID" value="AMB94848.1"/>
    <property type="molecule type" value="Genomic_DNA"/>
</dbReference>
<dbReference type="FunFam" id="3.30.1510.10:FF:000001">
    <property type="entry name" value="Formate--tetrahydrofolate ligase"/>
    <property type="match status" value="1"/>
</dbReference>
<reference evidence="10 12" key="3">
    <citation type="submission" date="2017-12" db="EMBL/GenBank/DDBJ databases">
        <title>Phylogenetic diversity of female urinary microbiome.</title>
        <authorList>
            <person name="Thomas-White K."/>
            <person name="Wolfe A.J."/>
        </authorList>
    </citation>
    <scope>NUCLEOTIDE SEQUENCE [LARGE SCALE GENOMIC DNA]</scope>
    <source>
        <strain evidence="10 12">UMB0139</strain>
    </source>
</reference>
<dbReference type="Gene3D" id="3.10.410.10">
    <property type="entry name" value="Formyltetrahydrofolate synthetase, domain 3"/>
    <property type="match status" value="1"/>
</dbReference>
<name>A0A0X8FCK3_9LACT</name>
<dbReference type="CDD" id="cd00477">
    <property type="entry name" value="FTHFS"/>
    <property type="match status" value="1"/>
</dbReference>
<keyword evidence="4 8" id="KW-0547">Nucleotide-binding</keyword>
<dbReference type="EC" id="6.3.4.3" evidence="8"/>
<evidence type="ECO:0000256" key="3">
    <source>
        <dbReference type="ARBA" id="ARBA00022598"/>
    </source>
</evidence>
<dbReference type="GO" id="GO:0004329">
    <property type="term" value="F:formate-tetrahydrofolate ligase activity"/>
    <property type="evidence" value="ECO:0007669"/>
    <property type="project" value="UniProtKB-UniRule"/>
</dbReference>
<dbReference type="NCBIfam" id="NF010030">
    <property type="entry name" value="PRK13505.1"/>
    <property type="match status" value="1"/>
</dbReference>
<protein>
    <recommendedName>
        <fullName evidence="8">Formate--tetrahydrofolate ligase</fullName>
        <ecNumber evidence="8">6.3.4.3</ecNumber>
    </recommendedName>
    <alternativeName>
        <fullName evidence="8">Formyltetrahydrofolate synthetase</fullName>
        <shortName evidence="8">FHS</shortName>
        <shortName evidence="8">FTHFS</shortName>
    </alternativeName>
</protein>
<evidence type="ECO:0000313" key="11">
    <source>
        <dbReference type="Proteomes" id="UP000069912"/>
    </source>
</evidence>
<organism evidence="9 11">
    <name type="scientific">Aerococcus sanguinicola</name>
    <dbReference type="NCBI Taxonomy" id="119206"/>
    <lineage>
        <taxon>Bacteria</taxon>
        <taxon>Bacillati</taxon>
        <taxon>Bacillota</taxon>
        <taxon>Bacilli</taxon>
        <taxon>Lactobacillales</taxon>
        <taxon>Aerococcaceae</taxon>
        <taxon>Aerococcus</taxon>
    </lineage>
</organism>
<dbReference type="Proteomes" id="UP000234239">
    <property type="component" value="Unassembled WGS sequence"/>
</dbReference>
<evidence type="ECO:0000313" key="10">
    <source>
        <dbReference type="EMBL" id="PKZ23147.1"/>
    </source>
</evidence>
<keyword evidence="5 8" id="KW-0067">ATP-binding</keyword>
<comment type="catalytic activity">
    <reaction evidence="6 8">
        <text>(6S)-5,6,7,8-tetrahydrofolate + formate + ATP = (6R)-10-formyltetrahydrofolate + ADP + phosphate</text>
        <dbReference type="Rhea" id="RHEA:20221"/>
        <dbReference type="ChEBI" id="CHEBI:15740"/>
        <dbReference type="ChEBI" id="CHEBI:30616"/>
        <dbReference type="ChEBI" id="CHEBI:43474"/>
        <dbReference type="ChEBI" id="CHEBI:57453"/>
        <dbReference type="ChEBI" id="CHEBI:195366"/>
        <dbReference type="ChEBI" id="CHEBI:456216"/>
        <dbReference type="EC" id="6.3.4.3"/>
    </reaction>
</comment>
<dbReference type="AlphaFoldDB" id="A0A0X8FCK3"/>
<evidence type="ECO:0000256" key="5">
    <source>
        <dbReference type="ARBA" id="ARBA00022840"/>
    </source>
</evidence>
<dbReference type="Gene3D" id="3.30.1510.10">
    <property type="entry name" value="Domain 2, N(10)-formyltetrahydrofolate synthetase"/>
    <property type="match status" value="1"/>
</dbReference>
<evidence type="ECO:0000313" key="9">
    <source>
        <dbReference type="EMBL" id="AMB94848.1"/>
    </source>
</evidence>
<dbReference type="EMBL" id="PKGY01000001">
    <property type="protein sequence ID" value="PKZ23147.1"/>
    <property type="molecule type" value="Genomic_DNA"/>
</dbReference>
<dbReference type="OrthoDB" id="9761733at2"/>